<gene>
    <name evidence="1" type="primary">Acey_s0033.g2628</name>
    <name evidence="1" type="ORF">Y032_0033g2628</name>
</gene>
<keyword evidence="2" id="KW-1185">Reference proteome</keyword>
<dbReference type="EMBL" id="JARK01001369">
    <property type="protein sequence ID" value="EYC16390.1"/>
    <property type="molecule type" value="Genomic_DNA"/>
</dbReference>
<sequence>MEDCIACCPQVGLAITVPFSPCVCTDELGISAKRFVIAFHLTVMVELREPWDEGRYSELSYHGALMQPNATAKTRPIS</sequence>
<proteinExistence type="predicted"/>
<comment type="caution">
    <text evidence="1">The sequence shown here is derived from an EMBL/GenBank/DDBJ whole genome shotgun (WGS) entry which is preliminary data.</text>
</comment>
<dbReference type="Proteomes" id="UP000024635">
    <property type="component" value="Unassembled WGS sequence"/>
</dbReference>
<dbReference type="AlphaFoldDB" id="A0A016UMG2"/>
<reference evidence="2" key="1">
    <citation type="journal article" date="2015" name="Nat. Genet.">
        <title>The genome and transcriptome of the zoonotic hookworm Ancylostoma ceylanicum identify infection-specific gene families.</title>
        <authorList>
            <person name="Schwarz E.M."/>
            <person name="Hu Y."/>
            <person name="Antoshechkin I."/>
            <person name="Miller M.M."/>
            <person name="Sternberg P.W."/>
            <person name="Aroian R.V."/>
        </authorList>
    </citation>
    <scope>NUCLEOTIDE SEQUENCE</scope>
    <source>
        <strain evidence="2">HY135</strain>
    </source>
</reference>
<accession>A0A016UMG2</accession>
<protein>
    <submittedName>
        <fullName evidence="1">Uncharacterized protein</fullName>
    </submittedName>
</protein>
<organism evidence="1 2">
    <name type="scientific">Ancylostoma ceylanicum</name>
    <dbReference type="NCBI Taxonomy" id="53326"/>
    <lineage>
        <taxon>Eukaryota</taxon>
        <taxon>Metazoa</taxon>
        <taxon>Ecdysozoa</taxon>
        <taxon>Nematoda</taxon>
        <taxon>Chromadorea</taxon>
        <taxon>Rhabditida</taxon>
        <taxon>Rhabditina</taxon>
        <taxon>Rhabditomorpha</taxon>
        <taxon>Strongyloidea</taxon>
        <taxon>Ancylostomatidae</taxon>
        <taxon>Ancylostomatinae</taxon>
        <taxon>Ancylostoma</taxon>
    </lineage>
</organism>
<name>A0A016UMG2_9BILA</name>
<evidence type="ECO:0000313" key="1">
    <source>
        <dbReference type="EMBL" id="EYC16390.1"/>
    </source>
</evidence>
<evidence type="ECO:0000313" key="2">
    <source>
        <dbReference type="Proteomes" id="UP000024635"/>
    </source>
</evidence>